<feature type="compositionally biased region" description="Acidic residues" evidence="3">
    <location>
        <begin position="1020"/>
        <end position="1032"/>
    </location>
</feature>
<dbReference type="STRING" id="400727.A0A2T7P9J9"/>
<evidence type="ECO:0008006" key="12">
    <source>
        <dbReference type="Google" id="ProtNLM"/>
    </source>
</evidence>
<dbReference type="Pfam" id="PF02194">
    <property type="entry name" value="PXA"/>
    <property type="match status" value="1"/>
</dbReference>
<accession>A0A2T7P9J9</accession>
<evidence type="ECO:0000256" key="5">
    <source>
        <dbReference type="SAM" id="SignalP"/>
    </source>
</evidence>
<dbReference type="PROSITE" id="PS50222">
    <property type="entry name" value="EF_HAND_2"/>
    <property type="match status" value="4"/>
</dbReference>
<feature type="domain" description="RGS" evidence="6">
    <location>
        <begin position="851"/>
        <end position="982"/>
    </location>
</feature>
<dbReference type="PROSITE" id="PS51207">
    <property type="entry name" value="PXA"/>
    <property type="match status" value="1"/>
</dbReference>
<dbReference type="PANTHER" id="PTHR22775:SF3">
    <property type="entry name" value="SORTING NEXIN-13"/>
    <property type="match status" value="1"/>
</dbReference>
<dbReference type="SMART" id="SM00054">
    <property type="entry name" value="EFh"/>
    <property type="match status" value="5"/>
</dbReference>
<evidence type="ECO:0000259" key="7">
    <source>
        <dbReference type="PROSITE" id="PS50195"/>
    </source>
</evidence>
<dbReference type="Pfam" id="PF00615">
    <property type="entry name" value="RGS"/>
    <property type="match status" value="1"/>
</dbReference>
<dbReference type="EMBL" id="PZQS01000005">
    <property type="protein sequence ID" value="PVD30095.1"/>
    <property type="molecule type" value="Genomic_DNA"/>
</dbReference>
<dbReference type="CDD" id="cd00051">
    <property type="entry name" value="EFh"/>
    <property type="match status" value="1"/>
</dbReference>
<dbReference type="InterPro" id="IPR003114">
    <property type="entry name" value="Phox_assoc"/>
</dbReference>
<dbReference type="InterPro" id="IPR044926">
    <property type="entry name" value="RGS_subdomain_2"/>
</dbReference>
<dbReference type="GO" id="GO:0005769">
    <property type="term" value="C:early endosome"/>
    <property type="evidence" value="ECO:0007669"/>
    <property type="project" value="TreeGrafter"/>
</dbReference>
<dbReference type="PROSITE" id="PS50195">
    <property type="entry name" value="PX"/>
    <property type="match status" value="1"/>
</dbReference>
<sequence length="1435" mass="163419">MLSYCILFALSTLYVSAQLHGGPHANIFNRVFNLFDKNHDDLVTVEEYREIFPTADMNGDGNITKEEFVTAWESITGHGPQEAEENRHSALLLFEEVSSTTTMSVEDEKHLFAVFDTNPASRAPNASHSSGSVRPLPRDLLRPSPELIHKNVLQVTHGHIWETLFTYLDPNGDGQITLNELTTASEGVDTDGDRVVTKSDFRSIWDALTAGAHDASATRQAGELLFSYITHGADTVSPSAFSQKLFSFLDSNGDGLVSKQEFLQAWVKNSPVTHITSEILLSITSAPPVGPVAFQKVLLFPNIFSGLNSQENVFDNLWNVDFLLSACEVWNEVFHLIDINNDGTITEAEFNSVVLNHSDLNNDGQVTKQEFTTELLRATQGVCDMNAVRLYSEQLFLLVAQPTQNSVPLARLGNLFDITDTNGDGVVVLDEYLLQMSMALRNRVIKYMRYSEHLTIRSSGMLVMELQGEGGWKWWLLLAIFLFFFSFGQLGLLLSIYAFFFLTGCLVIAFYHGRAVSQTILKKSCRQYRRNASGIKRIRMKMEPTTKIKNFDKRMTGASVIDDALKEVLEYTVRDYIKPWYRQISDHDDFLVDVWHLSFCISTNKLKKGPINTGAQFNFANRSKEVDWMPYFTQRLVDDFASHIRLYRRASEKAKSSRNDEQYCQLLEAAFFDLEVEMERNKCRDLVCTSSEHEHQYLQDLSEVLLYLLLPKDDFQSKPFRYIIREVLVNGILLPTIDLLSDPDYLNQYIAWLCYDSSFTRESFLTVIRSSETAEELIAVREKVEENIARWRSRDTGGSEADTVIKQNLNSLIFLRDTCQMRLKRLREGSIDTETLEEPDYLRYQSLYVMALDDILNNNTALQAFLEFISEKGGQQYLFFYLNVEGFRAAAAQQLKELPKEADADLTKLRQAATIIYDQYIADKGISRIRIEPEYTKGVLQKIKSKTFSEDVFDVVQARVYQVLHVQYYEEFLQSAVYVRLLTELGLLNNDHKQQDPDTISLDDDLSARGSGASVGSPEDGGDAVDEGDSESLDSLSSITSAGSSSAGEAYVTAQISQTGIVKEPDKSGKSYAVFAVTVRRKVPYAEEEEIWDVYRRYSDFHDLNMILIEKFPDLQGPTLPGKTVLKNMSKEFLEKRRKALDNYLRALLKQEVWQRVAGLEELIMQFLAPGLWEKHKSEFSRKMDTLVNPIRTASRNAGNAVKNAPDWPNKMSSNSKGCGEEGDSSIPASKVGAGLDTEAADNIPLRIVLLMLDEVFDRRLKNQWLRRRMVSILRQLIKSTFGDMINRKIVDHVDYMTSAEQMAEYVRAFRNSFWPGGVLAEPRPPREEATKLRTQVFCKAKMFGSVPDEMRTVMGTDAIRMGCFLVFNMFQHKTLNKRFLYVFLEGVLETLFPDNKFDELFHKEHSRSERVKLALSRQDPTGPGMRVHRRQVRR</sequence>
<dbReference type="Gene3D" id="1.10.167.10">
    <property type="entry name" value="Regulator of G-protein Signalling 4, domain 2"/>
    <property type="match status" value="1"/>
</dbReference>
<dbReference type="SMART" id="SM00312">
    <property type="entry name" value="PX"/>
    <property type="match status" value="1"/>
</dbReference>
<dbReference type="InterPro" id="IPR001683">
    <property type="entry name" value="PX_dom"/>
</dbReference>
<dbReference type="SMART" id="SM00313">
    <property type="entry name" value="PXA"/>
    <property type="match status" value="1"/>
</dbReference>
<evidence type="ECO:0000259" key="6">
    <source>
        <dbReference type="PROSITE" id="PS50132"/>
    </source>
</evidence>
<dbReference type="SMART" id="SM00315">
    <property type="entry name" value="RGS"/>
    <property type="match status" value="1"/>
</dbReference>
<dbReference type="InterPro" id="IPR036871">
    <property type="entry name" value="PX_dom_sf"/>
</dbReference>
<evidence type="ECO:0000256" key="3">
    <source>
        <dbReference type="SAM" id="MobiDB-lite"/>
    </source>
</evidence>
<feature type="transmembrane region" description="Helical" evidence="4">
    <location>
        <begin position="494"/>
        <end position="513"/>
    </location>
</feature>
<dbReference type="Pfam" id="PF08628">
    <property type="entry name" value="Nexin_C"/>
    <property type="match status" value="1"/>
</dbReference>
<dbReference type="SUPFAM" id="SSF64268">
    <property type="entry name" value="PX domain"/>
    <property type="match status" value="1"/>
</dbReference>
<dbReference type="PROSITE" id="PS00018">
    <property type="entry name" value="EF_HAND_1"/>
    <property type="match status" value="4"/>
</dbReference>
<dbReference type="GO" id="GO:0005509">
    <property type="term" value="F:calcium ion binding"/>
    <property type="evidence" value="ECO:0007669"/>
    <property type="project" value="InterPro"/>
</dbReference>
<evidence type="ECO:0000259" key="9">
    <source>
        <dbReference type="PROSITE" id="PS51207"/>
    </source>
</evidence>
<evidence type="ECO:0000256" key="4">
    <source>
        <dbReference type="SAM" id="Phobius"/>
    </source>
</evidence>
<dbReference type="Gene3D" id="1.10.238.10">
    <property type="entry name" value="EF-hand"/>
    <property type="match status" value="3"/>
</dbReference>
<dbReference type="Pfam" id="PF13833">
    <property type="entry name" value="EF-hand_8"/>
    <property type="match status" value="1"/>
</dbReference>
<feature type="domain" description="PXA" evidence="9">
    <location>
        <begin position="558"/>
        <end position="758"/>
    </location>
</feature>
<comment type="caution">
    <text evidence="10">The sequence shown here is derived from an EMBL/GenBank/DDBJ whole genome shotgun (WGS) entry which is preliminary data.</text>
</comment>
<comment type="similarity">
    <text evidence="1">Belongs to the sorting nexin family.</text>
</comment>
<feature type="region of interest" description="Disordered" evidence="3">
    <location>
        <begin position="993"/>
        <end position="1043"/>
    </location>
</feature>
<feature type="transmembrane region" description="Helical" evidence="4">
    <location>
        <begin position="471"/>
        <end position="487"/>
    </location>
</feature>
<dbReference type="GO" id="GO:0035091">
    <property type="term" value="F:phosphatidylinositol binding"/>
    <property type="evidence" value="ECO:0007669"/>
    <property type="project" value="InterPro"/>
</dbReference>
<feature type="domain" description="PX" evidence="7">
    <location>
        <begin position="1053"/>
        <end position="1174"/>
    </location>
</feature>
<protein>
    <recommendedName>
        <fullName evidence="12">Sorting nexin-13</fullName>
    </recommendedName>
</protein>
<dbReference type="SUPFAM" id="SSF48097">
    <property type="entry name" value="Regulator of G-protein signaling, RGS"/>
    <property type="match status" value="1"/>
</dbReference>
<feature type="domain" description="EF-hand" evidence="8">
    <location>
        <begin position="325"/>
        <end position="360"/>
    </location>
</feature>
<evidence type="ECO:0000313" key="11">
    <source>
        <dbReference type="Proteomes" id="UP000245119"/>
    </source>
</evidence>
<feature type="domain" description="EF-hand" evidence="8">
    <location>
        <begin position="156"/>
        <end position="191"/>
    </location>
</feature>
<keyword evidence="2" id="KW-0106">Calcium</keyword>
<keyword evidence="4" id="KW-1133">Transmembrane helix</keyword>
<evidence type="ECO:0000259" key="8">
    <source>
        <dbReference type="PROSITE" id="PS50222"/>
    </source>
</evidence>
<dbReference type="Proteomes" id="UP000245119">
    <property type="component" value="Linkage Group LG5"/>
</dbReference>
<proteinExistence type="inferred from homology"/>
<dbReference type="Gene3D" id="3.30.1520.10">
    <property type="entry name" value="Phox-like domain"/>
    <property type="match status" value="1"/>
</dbReference>
<organism evidence="10 11">
    <name type="scientific">Pomacea canaliculata</name>
    <name type="common">Golden apple snail</name>
    <dbReference type="NCBI Taxonomy" id="400727"/>
    <lineage>
        <taxon>Eukaryota</taxon>
        <taxon>Metazoa</taxon>
        <taxon>Spiralia</taxon>
        <taxon>Lophotrochozoa</taxon>
        <taxon>Mollusca</taxon>
        <taxon>Gastropoda</taxon>
        <taxon>Caenogastropoda</taxon>
        <taxon>Architaenioglossa</taxon>
        <taxon>Ampullarioidea</taxon>
        <taxon>Ampullariidae</taxon>
        <taxon>Pomacea</taxon>
    </lineage>
</organism>
<dbReference type="InterPro" id="IPR013937">
    <property type="entry name" value="Sorting_nexin_C"/>
</dbReference>
<dbReference type="SUPFAM" id="SSF47473">
    <property type="entry name" value="EF-hand"/>
    <property type="match status" value="2"/>
</dbReference>
<gene>
    <name evidence="10" type="ORF">C0Q70_09356</name>
</gene>
<feature type="region of interest" description="Disordered" evidence="3">
    <location>
        <begin position="1199"/>
        <end position="1227"/>
    </location>
</feature>
<dbReference type="Pfam" id="PF00787">
    <property type="entry name" value="PX"/>
    <property type="match status" value="1"/>
</dbReference>
<keyword evidence="11" id="KW-1185">Reference proteome</keyword>
<dbReference type="PROSITE" id="PS50132">
    <property type="entry name" value="RGS"/>
    <property type="match status" value="1"/>
</dbReference>
<dbReference type="InterPro" id="IPR002048">
    <property type="entry name" value="EF_hand_dom"/>
</dbReference>
<dbReference type="Pfam" id="PF13202">
    <property type="entry name" value="EF-hand_5"/>
    <property type="match status" value="2"/>
</dbReference>
<feature type="domain" description="EF-hand" evidence="8">
    <location>
        <begin position="237"/>
        <end position="272"/>
    </location>
</feature>
<dbReference type="InterPro" id="IPR011992">
    <property type="entry name" value="EF-hand-dom_pair"/>
</dbReference>
<feature type="chain" id="PRO_5015618390" description="Sorting nexin-13" evidence="5">
    <location>
        <begin position="18"/>
        <end position="1435"/>
    </location>
</feature>
<feature type="compositionally biased region" description="Low complexity" evidence="3">
    <location>
        <begin position="1033"/>
        <end position="1043"/>
    </location>
</feature>
<keyword evidence="4" id="KW-0472">Membrane</keyword>
<dbReference type="InterPro" id="IPR018247">
    <property type="entry name" value="EF_Hand_1_Ca_BS"/>
</dbReference>
<evidence type="ECO:0000256" key="1">
    <source>
        <dbReference type="ARBA" id="ARBA00010883"/>
    </source>
</evidence>
<evidence type="ECO:0000313" key="10">
    <source>
        <dbReference type="EMBL" id="PVD30095.1"/>
    </source>
</evidence>
<name>A0A2T7P9J9_POMCA</name>
<reference evidence="10 11" key="1">
    <citation type="submission" date="2018-04" db="EMBL/GenBank/DDBJ databases">
        <title>The genome of golden apple snail Pomacea canaliculata provides insight into stress tolerance and invasive adaptation.</title>
        <authorList>
            <person name="Liu C."/>
            <person name="Liu B."/>
            <person name="Ren Y."/>
            <person name="Zhang Y."/>
            <person name="Wang H."/>
            <person name="Li S."/>
            <person name="Jiang F."/>
            <person name="Yin L."/>
            <person name="Zhang G."/>
            <person name="Qian W."/>
            <person name="Fan W."/>
        </authorList>
    </citation>
    <scope>NUCLEOTIDE SEQUENCE [LARGE SCALE GENOMIC DNA]</scope>
    <source>
        <strain evidence="10">SZHN2017</strain>
        <tissue evidence="10">Muscle</tissue>
    </source>
</reference>
<evidence type="ECO:0000256" key="2">
    <source>
        <dbReference type="ARBA" id="ARBA00022837"/>
    </source>
</evidence>
<feature type="domain" description="EF-hand" evidence="8">
    <location>
        <begin position="43"/>
        <end position="78"/>
    </location>
</feature>
<keyword evidence="5" id="KW-0732">Signal</keyword>
<dbReference type="PANTHER" id="PTHR22775">
    <property type="entry name" value="SORTING NEXIN"/>
    <property type="match status" value="1"/>
</dbReference>
<dbReference type="OrthoDB" id="6124762at2759"/>
<dbReference type="InterPro" id="IPR016137">
    <property type="entry name" value="RGS"/>
</dbReference>
<feature type="signal peptide" evidence="5">
    <location>
        <begin position="1"/>
        <end position="17"/>
    </location>
</feature>
<dbReference type="InterPro" id="IPR036305">
    <property type="entry name" value="RGS_sf"/>
</dbReference>
<keyword evidence="4" id="KW-0812">Transmembrane</keyword>